<dbReference type="SMART" id="SM00343">
    <property type="entry name" value="ZnF_C2HC"/>
    <property type="match status" value="1"/>
</dbReference>
<sequence length="517" mass="56065">MQEASGAEAGLETEESVKWRAARPKMQDEKPSTKRNAPPPPCNATSPLLPVLPQASSPPLGPVPAASTQPHSTSCFGGHLGTPGTRPSTSCSGGHLGTLGTLTFTSYSGGHLATPAGVLRVDRSSYVLPNAGPPPPSATSLMPNQTGTDAEARPTGGMKVSPATTTTGWPSQPLTLSVHTYNNTPASSWDDPDDVTDQLNTWTVRSQPPPLPQGSRTSTVNFAPLPCMRGQPGSQPFTSSGILTSGPPQDAPLRYVTLTPDEAFTLLDFLPDPEEKPMPYYRRIVQIQKIYSATWRDLKKLTHVKTVDTYWPIIERCLSDARLVDDQSYQSGVEFCNQLQTWAQDRLAEQAIIIQNITQDKGESVGKFHLRLTKTFDELGFSTQIKAHVQMLSSAFVMGLQGPIKKGLIKARPEYKALTIRTLLLVAKALESQVGQKQTAPVMLTLPPAYDQNIRTCFACGRPGHIKRNCRTRRPKQGGVNHGLGMVNGSNPQTLTTVPLANHTHCLPTQEDLYLLR</sequence>
<evidence type="ECO:0000313" key="4">
    <source>
        <dbReference type="EMBL" id="KAG9463341.1"/>
    </source>
</evidence>
<dbReference type="Pfam" id="PF00098">
    <property type="entry name" value="zf-CCHC"/>
    <property type="match status" value="1"/>
</dbReference>
<feature type="region of interest" description="Disordered" evidence="2">
    <location>
        <begin position="1"/>
        <end position="91"/>
    </location>
</feature>
<organism evidence="4 5">
    <name type="scientific">Eleutherodactylus coqui</name>
    <name type="common">Puerto Rican coqui</name>
    <dbReference type="NCBI Taxonomy" id="57060"/>
    <lineage>
        <taxon>Eukaryota</taxon>
        <taxon>Metazoa</taxon>
        <taxon>Chordata</taxon>
        <taxon>Craniata</taxon>
        <taxon>Vertebrata</taxon>
        <taxon>Euteleostomi</taxon>
        <taxon>Amphibia</taxon>
        <taxon>Batrachia</taxon>
        <taxon>Anura</taxon>
        <taxon>Neobatrachia</taxon>
        <taxon>Hyloidea</taxon>
        <taxon>Eleutherodactylidae</taxon>
        <taxon>Eleutherodactylinae</taxon>
        <taxon>Eleutherodactylus</taxon>
        <taxon>Eleutherodactylus</taxon>
    </lineage>
</organism>
<evidence type="ECO:0000313" key="5">
    <source>
        <dbReference type="Proteomes" id="UP000770717"/>
    </source>
</evidence>
<dbReference type="SUPFAM" id="SSF57756">
    <property type="entry name" value="Retrovirus zinc finger-like domains"/>
    <property type="match status" value="1"/>
</dbReference>
<keyword evidence="1" id="KW-0862">Zinc</keyword>
<keyword evidence="5" id="KW-1185">Reference proteome</keyword>
<name>A0A8J6B8L5_ELECQ</name>
<dbReference type="GO" id="GO:0008270">
    <property type="term" value="F:zinc ion binding"/>
    <property type="evidence" value="ECO:0007669"/>
    <property type="project" value="UniProtKB-KW"/>
</dbReference>
<reference evidence="4" key="1">
    <citation type="thesis" date="2020" institute="ProQuest LLC" country="789 East Eisenhower Parkway, Ann Arbor, MI, USA">
        <title>Comparative Genomics and Chromosome Evolution.</title>
        <authorList>
            <person name="Mudd A.B."/>
        </authorList>
    </citation>
    <scope>NUCLEOTIDE SEQUENCE</scope>
    <source>
        <strain evidence="4">HN-11 Male</strain>
        <tissue evidence="4">Kidney and liver</tissue>
    </source>
</reference>
<evidence type="ECO:0000256" key="1">
    <source>
        <dbReference type="PROSITE-ProRule" id="PRU00047"/>
    </source>
</evidence>
<dbReference type="EMBL" id="WNTK01007187">
    <property type="protein sequence ID" value="KAG9463341.1"/>
    <property type="molecule type" value="Genomic_DNA"/>
</dbReference>
<keyword evidence="1" id="KW-0479">Metal-binding</keyword>
<evidence type="ECO:0000259" key="3">
    <source>
        <dbReference type="PROSITE" id="PS50158"/>
    </source>
</evidence>
<accession>A0A8J6B8L5</accession>
<dbReference type="OrthoDB" id="9908375at2759"/>
<feature type="compositionally biased region" description="Polar residues" evidence="2">
    <location>
        <begin position="162"/>
        <end position="172"/>
    </location>
</feature>
<gene>
    <name evidence="4" type="ORF">GDO78_021943</name>
</gene>
<keyword evidence="1" id="KW-0863">Zinc-finger</keyword>
<feature type="compositionally biased region" description="Polar residues" evidence="2">
    <location>
        <begin position="66"/>
        <end position="75"/>
    </location>
</feature>
<dbReference type="Proteomes" id="UP000770717">
    <property type="component" value="Unassembled WGS sequence"/>
</dbReference>
<feature type="region of interest" description="Disordered" evidence="2">
    <location>
        <begin position="131"/>
        <end position="172"/>
    </location>
</feature>
<feature type="compositionally biased region" description="Polar residues" evidence="2">
    <location>
        <begin position="138"/>
        <end position="148"/>
    </location>
</feature>
<dbReference type="GO" id="GO:0003676">
    <property type="term" value="F:nucleic acid binding"/>
    <property type="evidence" value="ECO:0007669"/>
    <property type="project" value="InterPro"/>
</dbReference>
<dbReference type="Gene3D" id="4.10.60.10">
    <property type="entry name" value="Zinc finger, CCHC-type"/>
    <property type="match status" value="1"/>
</dbReference>
<dbReference type="PROSITE" id="PS50158">
    <property type="entry name" value="ZF_CCHC"/>
    <property type="match status" value="1"/>
</dbReference>
<protein>
    <recommendedName>
        <fullName evidence="3">CCHC-type domain-containing protein</fullName>
    </recommendedName>
</protein>
<feature type="domain" description="CCHC-type" evidence="3">
    <location>
        <begin position="457"/>
        <end position="471"/>
    </location>
</feature>
<evidence type="ECO:0000256" key="2">
    <source>
        <dbReference type="SAM" id="MobiDB-lite"/>
    </source>
</evidence>
<comment type="caution">
    <text evidence="4">The sequence shown here is derived from an EMBL/GenBank/DDBJ whole genome shotgun (WGS) entry which is preliminary data.</text>
</comment>
<proteinExistence type="predicted"/>
<dbReference type="InterPro" id="IPR036875">
    <property type="entry name" value="Znf_CCHC_sf"/>
</dbReference>
<dbReference type="AlphaFoldDB" id="A0A8J6B8L5"/>
<dbReference type="InterPro" id="IPR001878">
    <property type="entry name" value="Znf_CCHC"/>
</dbReference>